<keyword evidence="1" id="KW-0732">Signal</keyword>
<dbReference type="Proteomes" id="UP001285441">
    <property type="component" value="Unassembled WGS sequence"/>
</dbReference>
<feature type="signal peptide" evidence="1">
    <location>
        <begin position="1"/>
        <end position="21"/>
    </location>
</feature>
<evidence type="ECO:0000313" key="3">
    <source>
        <dbReference type="Proteomes" id="UP001285441"/>
    </source>
</evidence>
<name>A0AAE0P8F8_9PEZI</name>
<proteinExistence type="predicted"/>
<dbReference type="Gene3D" id="3.40.50.1820">
    <property type="entry name" value="alpha/beta hydrolase"/>
    <property type="match status" value="1"/>
</dbReference>
<reference evidence="2" key="2">
    <citation type="submission" date="2023-06" db="EMBL/GenBank/DDBJ databases">
        <authorList>
            <consortium name="Lawrence Berkeley National Laboratory"/>
            <person name="Haridas S."/>
            <person name="Hensen N."/>
            <person name="Bonometti L."/>
            <person name="Westerberg I."/>
            <person name="Brannstrom I.O."/>
            <person name="Guillou S."/>
            <person name="Cros-Aarteil S."/>
            <person name="Calhoun S."/>
            <person name="Kuo A."/>
            <person name="Mondo S."/>
            <person name="Pangilinan J."/>
            <person name="Riley R."/>
            <person name="LaButti K."/>
            <person name="Andreopoulos B."/>
            <person name="Lipzen A."/>
            <person name="Chen C."/>
            <person name="Yanf M."/>
            <person name="Daum C."/>
            <person name="Ng V."/>
            <person name="Clum A."/>
            <person name="Steindorff A."/>
            <person name="Ohm R."/>
            <person name="Martin F."/>
            <person name="Silar P."/>
            <person name="Natvig D."/>
            <person name="Lalanne C."/>
            <person name="Gautier V."/>
            <person name="Ament-velasquez S.L."/>
            <person name="Kruys A."/>
            <person name="Hutchinson M.I."/>
            <person name="Powell A.J."/>
            <person name="Barry K."/>
            <person name="Miller A.N."/>
            <person name="Grigoriev I.V."/>
            <person name="Debuchy R."/>
            <person name="Gladieux P."/>
            <person name="Thoren M.H."/>
            <person name="Johannesson H."/>
        </authorList>
    </citation>
    <scope>NUCLEOTIDE SEQUENCE</scope>
    <source>
        <strain evidence="2">CBS 232.78</strain>
    </source>
</reference>
<protein>
    <recommendedName>
        <fullName evidence="4">AB hydrolase-1 domain-containing protein</fullName>
    </recommendedName>
</protein>
<gene>
    <name evidence="2" type="ORF">B0H63DRAFT_386992</name>
</gene>
<dbReference type="EMBL" id="JAULSW010000001">
    <property type="protein sequence ID" value="KAK3395298.1"/>
    <property type="molecule type" value="Genomic_DNA"/>
</dbReference>
<dbReference type="AlphaFoldDB" id="A0AAE0P8F8"/>
<feature type="chain" id="PRO_5042243982" description="AB hydrolase-1 domain-containing protein" evidence="1">
    <location>
        <begin position="22"/>
        <end position="405"/>
    </location>
</feature>
<organism evidence="2 3">
    <name type="scientific">Podospora didyma</name>
    <dbReference type="NCBI Taxonomy" id="330526"/>
    <lineage>
        <taxon>Eukaryota</taxon>
        <taxon>Fungi</taxon>
        <taxon>Dikarya</taxon>
        <taxon>Ascomycota</taxon>
        <taxon>Pezizomycotina</taxon>
        <taxon>Sordariomycetes</taxon>
        <taxon>Sordariomycetidae</taxon>
        <taxon>Sordariales</taxon>
        <taxon>Podosporaceae</taxon>
        <taxon>Podospora</taxon>
    </lineage>
</organism>
<dbReference type="InterPro" id="IPR029058">
    <property type="entry name" value="AB_hydrolase_fold"/>
</dbReference>
<dbReference type="SUPFAM" id="SSF53474">
    <property type="entry name" value="alpha/beta-Hydrolases"/>
    <property type="match status" value="1"/>
</dbReference>
<evidence type="ECO:0008006" key="4">
    <source>
        <dbReference type="Google" id="ProtNLM"/>
    </source>
</evidence>
<sequence>MANIIRLAALGALALAQFAAATPVDSVAPTVTKQCVQLQVTVPVNATNLHYEIPRVDSSIDAIDWTLNVTVYNTKNSSERVTGPYPVNRSFYVNAQLCVPSVKSPKSQILQIATQGLGYDKRYFDVEINPGEYSYLNAAIKKGYSVLTYDRLGTGKSEKPDAYDVVQIPTETEILAGLTKLARSGKLFSASKLLSAVTSNDPILTYKPTKVVHVGHSLGSFITFSFLVSYGKLSDGALLTGFLLSSKLGSIDVSRFNHDFAYQHDPVRFAEYKNKSGYIVLKTESDIQKLFFHKDSFEQQLLTYNNQIKQPETVGEYASEGTVGFLPAYDFTGPIQLMAGEYDYINCGGYCPGTYDSVNRRNPLWPNASDYFPYLQPNTGHGLTLSKNASAGYEVMLGYLNTHGL</sequence>
<evidence type="ECO:0000313" key="2">
    <source>
        <dbReference type="EMBL" id="KAK3395298.1"/>
    </source>
</evidence>
<comment type="caution">
    <text evidence="2">The sequence shown here is derived from an EMBL/GenBank/DDBJ whole genome shotgun (WGS) entry which is preliminary data.</text>
</comment>
<accession>A0AAE0P8F8</accession>
<reference evidence="2" key="1">
    <citation type="journal article" date="2023" name="Mol. Phylogenet. Evol.">
        <title>Genome-scale phylogeny and comparative genomics of the fungal order Sordariales.</title>
        <authorList>
            <person name="Hensen N."/>
            <person name="Bonometti L."/>
            <person name="Westerberg I."/>
            <person name="Brannstrom I.O."/>
            <person name="Guillou S."/>
            <person name="Cros-Aarteil S."/>
            <person name="Calhoun S."/>
            <person name="Haridas S."/>
            <person name="Kuo A."/>
            <person name="Mondo S."/>
            <person name="Pangilinan J."/>
            <person name="Riley R."/>
            <person name="LaButti K."/>
            <person name="Andreopoulos B."/>
            <person name="Lipzen A."/>
            <person name="Chen C."/>
            <person name="Yan M."/>
            <person name="Daum C."/>
            <person name="Ng V."/>
            <person name="Clum A."/>
            <person name="Steindorff A."/>
            <person name="Ohm R.A."/>
            <person name="Martin F."/>
            <person name="Silar P."/>
            <person name="Natvig D.O."/>
            <person name="Lalanne C."/>
            <person name="Gautier V."/>
            <person name="Ament-Velasquez S.L."/>
            <person name="Kruys A."/>
            <person name="Hutchinson M.I."/>
            <person name="Powell A.J."/>
            <person name="Barry K."/>
            <person name="Miller A.N."/>
            <person name="Grigoriev I.V."/>
            <person name="Debuchy R."/>
            <person name="Gladieux P."/>
            <person name="Hiltunen Thoren M."/>
            <person name="Johannesson H."/>
        </authorList>
    </citation>
    <scope>NUCLEOTIDE SEQUENCE</scope>
    <source>
        <strain evidence="2">CBS 232.78</strain>
    </source>
</reference>
<keyword evidence="3" id="KW-1185">Reference proteome</keyword>
<evidence type="ECO:0000256" key="1">
    <source>
        <dbReference type="SAM" id="SignalP"/>
    </source>
</evidence>